<sequence length="53" mass="6313">MPSNDELETVQLKFDSLQEFNNWKEKEELATSTRYVKHRGSKTDMDKTITTKY</sequence>
<evidence type="ECO:0000313" key="2">
    <source>
        <dbReference type="Proteomes" id="UP000325440"/>
    </source>
</evidence>
<organism evidence="1 2">
    <name type="scientific">Cinara cedri</name>
    <dbReference type="NCBI Taxonomy" id="506608"/>
    <lineage>
        <taxon>Eukaryota</taxon>
        <taxon>Metazoa</taxon>
        <taxon>Ecdysozoa</taxon>
        <taxon>Arthropoda</taxon>
        <taxon>Hexapoda</taxon>
        <taxon>Insecta</taxon>
        <taxon>Pterygota</taxon>
        <taxon>Neoptera</taxon>
        <taxon>Paraneoptera</taxon>
        <taxon>Hemiptera</taxon>
        <taxon>Sternorrhyncha</taxon>
        <taxon>Aphidomorpha</taxon>
        <taxon>Aphidoidea</taxon>
        <taxon>Aphididae</taxon>
        <taxon>Lachninae</taxon>
        <taxon>Cinara</taxon>
    </lineage>
</organism>
<dbReference type="AlphaFoldDB" id="A0A5E4N4K5"/>
<reference evidence="1 2" key="1">
    <citation type="submission" date="2019-08" db="EMBL/GenBank/DDBJ databases">
        <authorList>
            <person name="Alioto T."/>
            <person name="Alioto T."/>
            <person name="Gomez Garrido J."/>
        </authorList>
    </citation>
    <scope>NUCLEOTIDE SEQUENCE [LARGE SCALE GENOMIC DNA]</scope>
</reference>
<accession>A0A5E4N4K5</accession>
<dbReference type="Proteomes" id="UP000325440">
    <property type="component" value="Unassembled WGS sequence"/>
</dbReference>
<dbReference type="OrthoDB" id="10018489at2759"/>
<dbReference type="EMBL" id="CABPRJ010001896">
    <property type="protein sequence ID" value="VVC39571.1"/>
    <property type="molecule type" value="Genomic_DNA"/>
</dbReference>
<proteinExistence type="predicted"/>
<keyword evidence="2" id="KW-1185">Reference proteome</keyword>
<gene>
    <name evidence="1" type="ORF">CINCED_3A022036</name>
</gene>
<evidence type="ECO:0000313" key="1">
    <source>
        <dbReference type="EMBL" id="VVC39571.1"/>
    </source>
</evidence>
<protein>
    <submittedName>
        <fullName evidence="1">Uncharacterized protein</fullName>
    </submittedName>
</protein>
<name>A0A5E4N4K5_9HEMI</name>